<gene>
    <name evidence="2" type="ORF">EAH76_03375</name>
</gene>
<dbReference type="EMBL" id="RCZC01000001">
    <property type="protein sequence ID" value="TPG56585.1"/>
    <property type="molecule type" value="Genomic_DNA"/>
</dbReference>
<dbReference type="OrthoDB" id="8973928at2"/>
<protein>
    <submittedName>
        <fullName evidence="2">DUF4263 domain-containing protein</fullName>
    </submittedName>
</protein>
<name>A0A502G435_9SPHN</name>
<proteinExistence type="predicted"/>
<evidence type="ECO:0000313" key="2">
    <source>
        <dbReference type="EMBL" id="TPG56585.1"/>
    </source>
</evidence>
<dbReference type="AlphaFoldDB" id="A0A502G435"/>
<dbReference type="InterPro" id="IPR025359">
    <property type="entry name" value="SduA_C"/>
</dbReference>
<reference evidence="2 3" key="1">
    <citation type="journal article" date="2019" name="Environ. Microbiol.">
        <title>Species interactions and distinct microbial communities in high Arctic permafrost affected cryosols are associated with the CH4 and CO2 gas fluxes.</title>
        <authorList>
            <person name="Altshuler I."/>
            <person name="Hamel J."/>
            <person name="Turney S."/>
            <person name="Magnuson E."/>
            <person name="Levesque R."/>
            <person name="Greer C."/>
            <person name="Whyte L.G."/>
        </authorList>
    </citation>
    <scope>NUCLEOTIDE SEQUENCE [LARGE SCALE GENOMIC DNA]</scope>
    <source>
        <strain evidence="2 3">E6.1</strain>
    </source>
</reference>
<sequence length="475" mass="52960">MPSVRPSVFNQRVRADGGPFLIIEPCEEHEGFSVDVIFTDTPPGDRTGDYPCERLLNVSPDLLQIYPLNVRVDRPDYLKPRYGTLETIALGRRLDQPYPIPSSAEEVEGLLELLPDGFARDFRLGLGLLWEYRSICEALGAQGHMKLLVLHGGQEATFEPPMFVLGIRRFHEMRKEINRISNRYQRDARRDKQLHAYHELFHAADPALFPRQKKTLRADAIADATSGGRDKVVLSKRDRRATVGLLRSNLEALAETEPDALLSLKTEIEEVTLDQLIVRFADMLEKALPEARWQGFLTQNQFILSLAFAVPALVVEEQAYAGGKRLNGRGGAVTDFLVASASTGNLAIVEIKRPTTELLGAKPYRQDVYAASTELSGTIAQILDQRVKLQRQLPMLKEESGRGDIQDFGIRCIVVAGRTPDNGAQRRSFELIRSTMTGVTVITFDELLGRLREIRAALGAKIDPPAPGSAPWNRS</sequence>
<feature type="domain" description="Shedu protein SduA C-terminal" evidence="1">
    <location>
        <begin position="289"/>
        <end position="448"/>
    </location>
</feature>
<evidence type="ECO:0000259" key="1">
    <source>
        <dbReference type="Pfam" id="PF14082"/>
    </source>
</evidence>
<dbReference type="Pfam" id="PF14082">
    <property type="entry name" value="SduA_C"/>
    <property type="match status" value="1"/>
</dbReference>
<accession>A0A502G435</accession>
<keyword evidence="3" id="KW-1185">Reference proteome</keyword>
<dbReference type="Proteomes" id="UP000319931">
    <property type="component" value="Unassembled WGS sequence"/>
</dbReference>
<evidence type="ECO:0000313" key="3">
    <source>
        <dbReference type="Proteomes" id="UP000319931"/>
    </source>
</evidence>
<comment type="caution">
    <text evidence="2">The sequence shown here is derived from an EMBL/GenBank/DDBJ whole genome shotgun (WGS) entry which is preliminary data.</text>
</comment>
<organism evidence="2 3">
    <name type="scientific">Sphingomonas glacialis</name>
    <dbReference type="NCBI Taxonomy" id="658225"/>
    <lineage>
        <taxon>Bacteria</taxon>
        <taxon>Pseudomonadati</taxon>
        <taxon>Pseudomonadota</taxon>
        <taxon>Alphaproteobacteria</taxon>
        <taxon>Sphingomonadales</taxon>
        <taxon>Sphingomonadaceae</taxon>
        <taxon>Sphingomonas</taxon>
    </lineage>
</organism>
<dbReference type="RefSeq" id="WP_140848083.1">
    <property type="nucleotide sequence ID" value="NZ_RCZC01000001.1"/>
</dbReference>